<evidence type="ECO:0000313" key="3">
    <source>
        <dbReference type="Proteomes" id="UP000664940"/>
    </source>
</evidence>
<evidence type="ECO:0000256" key="1">
    <source>
        <dbReference type="SAM" id="MobiDB-lite"/>
    </source>
</evidence>
<dbReference type="Proteomes" id="UP000664940">
    <property type="component" value="Unassembled WGS sequence"/>
</dbReference>
<proteinExistence type="predicted"/>
<feature type="region of interest" description="Disordered" evidence="1">
    <location>
        <begin position="86"/>
        <end position="151"/>
    </location>
</feature>
<dbReference type="AlphaFoldDB" id="A0A834EVJ1"/>
<dbReference type="EMBL" id="JABVXQ010000001">
    <property type="protein sequence ID" value="KAF6130774.1"/>
    <property type="molecule type" value="Genomic_DNA"/>
</dbReference>
<gene>
    <name evidence="2" type="ORF">HJG60_007752</name>
</gene>
<organism evidence="2 3">
    <name type="scientific">Phyllostomus discolor</name>
    <name type="common">pale spear-nosed bat</name>
    <dbReference type="NCBI Taxonomy" id="89673"/>
    <lineage>
        <taxon>Eukaryota</taxon>
        <taxon>Metazoa</taxon>
        <taxon>Chordata</taxon>
        <taxon>Craniata</taxon>
        <taxon>Vertebrata</taxon>
        <taxon>Euteleostomi</taxon>
        <taxon>Mammalia</taxon>
        <taxon>Eutheria</taxon>
        <taxon>Laurasiatheria</taxon>
        <taxon>Chiroptera</taxon>
        <taxon>Yangochiroptera</taxon>
        <taxon>Phyllostomidae</taxon>
        <taxon>Phyllostominae</taxon>
        <taxon>Phyllostomus</taxon>
    </lineage>
</organism>
<evidence type="ECO:0000313" key="2">
    <source>
        <dbReference type="EMBL" id="KAF6130774.1"/>
    </source>
</evidence>
<name>A0A834EVJ1_9CHIR</name>
<reference evidence="2 3" key="1">
    <citation type="journal article" date="2020" name="Nature">
        <title>Six reference-quality genomes reveal evolution of bat adaptations.</title>
        <authorList>
            <person name="Jebb D."/>
            <person name="Huang Z."/>
            <person name="Pippel M."/>
            <person name="Hughes G.M."/>
            <person name="Lavrichenko K."/>
            <person name="Devanna P."/>
            <person name="Winkler S."/>
            <person name="Jermiin L.S."/>
            <person name="Skirmuntt E.C."/>
            <person name="Katzourakis A."/>
            <person name="Burkitt-Gray L."/>
            <person name="Ray D.A."/>
            <person name="Sullivan K.A.M."/>
            <person name="Roscito J.G."/>
            <person name="Kirilenko B.M."/>
            <person name="Davalos L.M."/>
            <person name="Corthals A.P."/>
            <person name="Power M.L."/>
            <person name="Jones G."/>
            <person name="Ransome R.D."/>
            <person name="Dechmann D.K.N."/>
            <person name="Locatelli A.G."/>
            <person name="Puechmaille S.J."/>
            <person name="Fedrigo O."/>
            <person name="Jarvis E.D."/>
            <person name="Hiller M."/>
            <person name="Vernes S.C."/>
            <person name="Myers E.W."/>
            <person name="Teeling E.C."/>
        </authorList>
    </citation>
    <scope>NUCLEOTIDE SEQUENCE [LARGE SCALE GENOMIC DNA]</scope>
    <source>
        <strain evidence="2">Bat1K_MPI-CBG_1</strain>
    </source>
</reference>
<feature type="compositionally biased region" description="Polar residues" evidence="1">
    <location>
        <begin position="1"/>
        <end position="14"/>
    </location>
</feature>
<comment type="caution">
    <text evidence="2">The sequence shown here is derived from an EMBL/GenBank/DDBJ whole genome shotgun (WGS) entry which is preliminary data.</text>
</comment>
<protein>
    <submittedName>
        <fullName evidence="2">Uncharacterized protein</fullName>
    </submittedName>
</protein>
<feature type="region of interest" description="Disordered" evidence="1">
    <location>
        <begin position="1"/>
        <end position="53"/>
    </location>
</feature>
<accession>A0A834EVJ1</accession>
<sequence length="202" mass="20444">MKRSGGTSRNSSPSGLVRNTLADVGVTQEVTPTSASGVGREEEALGSERSSAFIRTAWPGELLRGGVGGRAAAAASILRIRVRLSRQRAPSVKDPQAQRKKSNPSGAGSPRASAHGAAGQSPERQGAAVSLMSSSEPAGPGPRPLGCAGPVGPPSGVWVSIPWLSLWVGPSVQKSLRNLASVVSVVGDSVTGKRPGLQVVGS</sequence>